<dbReference type="STRING" id="1798471.A3A21_00580"/>
<keyword evidence="1" id="KW-1133">Transmembrane helix</keyword>
<gene>
    <name evidence="2" type="ORF">A3A21_00580</name>
</gene>
<comment type="caution">
    <text evidence="2">The sequence shown here is derived from an EMBL/GenBank/DDBJ whole genome shotgun (WGS) entry which is preliminary data.</text>
</comment>
<protein>
    <recommendedName>
        <fullName evidence="4">Phage holin family protein</fullName>
    </recommendedName>
</protein>
<organism evidence="2 3">
    <name type="scientific">Candidatus Jorgensenbacteria bacterium RIFCSPLOWO2_01_FULL_45_25b</name>
    <dbReference type="NCBI Taxonomy" id="1798471"/>
    <lineage>
        <taxon>Bacteria</taxon>
        <taxon>Candidatus Joergenseniibacteriota</taxon>
    </lineage>
</organism>
<dbReference type="PANTHER" id="PTHR37309">
    <property type="entry name" value="SLR0284 PROTEIN"/>
    <property type="match status" value="1"/>
</dbReference>
<accession>A0A1F6BYT9</accession>
<keyword evidence="1" id="KW-0812">Transmembrane</keyword>
<evidence type="ECO:0000256" key="1">
    <source>
        <dbReference type="SAM" id="Phobius"/>
    </source>
</evidence>
<sequence length="122" mass="13455">MNFFSRLIAHLLGNMIALYAASHLIPGFIFTGGKKELAMAALILTLIHMFVKPIVKLMFIPLIILTLGLFLIIINIGTLYILDIVSSSLTIEGYMALLWATLLISAINFILHLTTKNIGKKA</sequence>
<feature type="transmembrane region" description="Helical" evidence="1">
    <location>
        <begin position="62"/>
        <end position="82"/>
    </location>
</feature>
<evidence type="ECO:0000313" key="3">
    <source>
        <dbReference type="Proteomes" id="UP000176996"/>
    </source>
</evidence>
<feature type="transmembrane region" description="Helical" evidence="1">
    <location>
        <begin position="94"/>
        <end position="113"/>
    </location>
</feature>
<dbReference type="AlphaFoldDB" id="A0A1F6BYT9"/>
<feature type="transmembrane region" description="Helical" evidence="1">
    <location>
        <begin position="7"/>
        <end position="31"/>
    </location>
</feature>
<dbReference type="Proteomes" id="UP000176996">
    <property type="component" value="Unassembled WGS sequence"/>
</dbReference>
<dbReference type="PANTHER" id="PTHR37309:SF1">
    <property type="entry name" value="SLR0284 PROTEIN"/>
    <property type="match status" value="1"/>
</dbReference>
<dbReference type="EMBL" id="MFKK01000006">
    <property type="protein sequence ID" value="OGG42114.1"/>
    <property type="molecule type" value="Genomic_DNA"/>
</dbReference>
<feature type="transmembrane region" description="Helical" evidence="1">
    <location>
        <begin position="37"/>
        <end position="55"/>
    </location>
</feature>
<dbReference type="Pfam" id="PF04020">
    <property type="entry name" value="Phage_holin_4_2"/>
    <property type="match status" value="1"/>
</dbReference>
<proteinExistence type="predicted"/>
<evidence type="ECO:0000313" key="2">
    <source>
        <dbReference type="EMBL" id="OGG42114.1"/>
    </source>
</evidence>
<name>A0A1F6BYT9_9BACT</name>
<dbReference type="InterPro" id="IPR007165">
    <property type="entry name" value="Phage_holin_4_2"/>
</dbReference>
<evidence type="ECO:0008006" key="4">
    <source>
        <dbReference type="Google" id="ProtNLM"/>
    </source>
</evidence>
<keyword evidence="1" id="KW-0472">Membrane</keyword>
<reference evidence="2 3" key="1">
    <citation type="journal article" date="2016" name="Nat. Commun.">
        <title>Thousands of microbial genomes shed light on interconnected biogeochemical processes in an aquifer system.</title>
        <authorList>
            <person name="Anantharaman K."/>
            <person name="Brown C.T."/>
            <person name="Hug L.A."/>
            <person name="Sharon I."/>
            <person name="Castelle C.J."/>
            <person name="Probst A.J."/>
            <person name="Thomas B.C."/>
            <person name="Singh A."/>
            <person name="Wilkins M.J."/>
            <person name="Karaoz U."/>
            <person name="Brodie E.L."/>
            <person name="Williams K.H."/>
            <person name="Hubbard S.S."/>
            <person name="Banfield J.F."/>
        </authorList>
    </citation>
    <scope>NUCLEOTIDE SEQUENCE [LARGE SCALE GENOMIC DNA]</scope>
</reference>